<organism evidence="1 2">
    <name type="scientific">Listeria monocytogenes</name>
    <dbReference type="NCBI Taxonomy" id="1639"/>
    <lineage>
        <taxon>Bacteria</taxon>
        <taxon>Bacillati</taxon>
        <taxon>Bacillota</taxon>
        <taxon>Bacilli</taxon>
        <taxon>Bacillales</taxon>
        <taxon>Listeriaceae</taxon>
        <taxon>Listeria</taxon>
    </lineage>
</organism>
<name>A0A823IQX0_LISMN</name>
<evidence type="ECO:0000313" key="2">
    <source>
        <dbReference type="Proteomes" id="UP000524387"/>
    </source>
</evidence>
<comment type="caution">
    <text evidence="1">The sequence shown here is derived from an EMBL/GenBank/DDBJ whole genome shotgun (WGS) entry which is preliminary data.</text>
</comment>
<sequence>MTQRDSELLEEVSKENIKRFYERKLKKQLTKAAARGENSFIVHNYPSYRLLEDLLLEKGFKVEKCTGCPVYMKVSW</sequence>
<evidence type="ECO:0000313" key="1">
    <source>
        <dbReference type="EMBL" id="EAG9354579.1"/>
    </source>
</evidence>
<dbReference type="AlphaFoldDB" id="A0A823IQX0"/>
<dbReference type="Proteomes" id="UP000524387">
    <property type="component" value="Unassembled WGS sequence"/>
</dbReference>
<proteinExistence type="predicted"/>
<accession>A0A823IQX0</accession>
<protein>
    <submittedName>
        <fullName evidence="1">Uncharacterized protein</fullName>
    </submittedName>
</protein>
<dbReference type="EMBL" id="AABEKN010000005">
    <property type="protein sequence ID" value="EAG9354579.1"/>
    <property type="molecule type" value="Genomic_DNA"/>
</dbReference>
<reference evidence="1 2" key="1">
    <citation type="submission" date="2019-04" db="EMBL/GenBank/DDBJ databases">
        <authorList>
            <consortium name="GenomeTrakr network: Whole genome sequencing for foodborne pathogen traceback"/>
        </authorList>
    </citation>
    <scope>NUCLEOTIDE SEQUENCE [LARGE SCALE GENOMIC DNA]</scope>
    <source>
        <strain evidence="1 2">CFSAN072502</strain>
    </source>
</reference>
<gene>
    <name evidence="1" type="ORF">CW895_12325</name>
</gene>